<dbReference type="Proteomes" id="UP000008550">
    <property type="component" value="Chromosome"/>
</dbReference>
<dbReference type="HOGENOM" id="CLU_069060_1_1_9"/>
<protein>
    <recommendedName>
        <fullName evidence="1">DUF4397 domain-containing protein</fullName>
    </recommendedName>
</protein>
<dbReference type="EMBL" id="CP000930">
    <property type="protein sequence ID" value="ABZ84628.1"/>
    <property type="molecule type" value="Genomic_DNA"/>
</dbReference>
<feature type="domain" description="DUF4397" evidence="1">
    <location>
        <begin position="21"/>
        <end position="136"/>
    </location>
</feature>
<dbReference type="RefSeq" id="WP_012283128.1">
    <property type="nucleotide sequence ID" value="NC_010337.2"/>
</dbReference>
<evidence type="ECO:0000313" key="3">
    <source>
        <dbReference type="Proteomes" id="UP000008550"/>
    </source>
</evidence>
<gene>
    <name evidence="2" type="ORF">HM1_2071</name>
</gene>
<accession>B0TGD2</accession>
<evidence type="ECO:0000313" key="2">
    <source>
        <dbReference type="EMBL" id="ABZ84628.1"/>
    </source>
</evidence>
<keyword evidence="3" id="KW-1185">Reference proteome</keyword>
<evidence type="ECO:0000259" key="1">
    <source>
        <dbReference type="Pfam" id="PF14344"/>
    </source>
</evidence>
<name>B0TGD2_HELMI</name>
<dbReference type="KEGG" id="hmo:HM1_2071"/>
<feature type="domain" description="DUF4397" evidence="1">
    <location>
        <begin position="139"/>
        <end position="198"/>
    </location>
</feature>
<dbReference type="InterPro" id="IPR025510">
    <property type="entry name" value="DUF4397"/>
</dbReference>
<dbReference type="OrthoDB" id="9783299at2"/>
<dbReference type="eggNOG" id="COG1404">
    <property type="taxonomic scope" value="Bacteria"/>
</dbReference>
<organism evidence="2 3">
    <name type="scientific">Heliobacterium modesticaldum (strain ATCC 51547 / Ice1)</name>
    <dbReference type="NCBI Taxonomy" id="498761"/>
    <lineage>
        <taxon>Bacteria</taxon>
        <taxon>Bacillati</taxon>
        <taxon>Bacillota</taxon>
        <taxon>Clostridia</taxon>
        <taxon>Eubacteriales</taxon>
        <taxon>Heliobacteriaceae</taxon>
        <taxon>Heliomicrobium</taxon>
    </lineage>
</organism>
<dbReference type="STRING" id="498761.HM1_2071"/>
<proteinExistence type="predicted"/>
<dbReference type="Pfam" id="PF14344">
    <property type="entry name" value="DUF4397"/>
    <property type="match status" value="2"/>
</dbReference>
<dbReference type="AlphaFoldDB" id="B0TGD2"/>
<sequence length="226" mass="24715">MYDAPFQSPHDGFSASVDGRSYLRVLHAAPNAPPVDIYANNVLIIRRLPYSRFTQYFPVLPGRYRIEVFPTGTRTTPVIVAVVDIPDRAIITAAAVGVLPNLSLLPIADPRLPRRPDTVYIRFAHLSPDAPAVDVTLPNGTVLFRNVSFRQVTDYIPVPPGTYTLQVRPAGSTQVVLTVPNVRLLPNRFLTVYAVGLAGGRPPLRALIPLDGNTYLPLTSFPTPTP</sequence>
<reference evidence="2 3" key="1">
    <citation type="journal article" date="2008" name="J. Bacteriol.">
        <title>The genome of Heliobacterium modesticaldum, a phototrophic representative of the Firmicutes containing the simplest photosynthetic apparatus.</title>
        <authorList>
            <person name="Sattley W.M."/>
            <person name="Madigan M.T."/>
            <person name="Swingley W.D."/>
            <person name="Cheung P.C."/>
            <person name="Clocksin K.M."/>
            <person name="Conrad A.L."/>
            <person name="Dejesa L.C."/>
            <person name="Honchak B.M."/>
            <person name="Jung D.O."/>
            <person name="Karbach L.E."/>
            <person name="Kurdoglu A."/>
            <person name="Lahiri S."/>
            <person name="Mastrian S.D."/>
            <person name="Page L.E."/>
            <person name="Taylor H.L."/>
            <person name="Wang Z.T."/>
            <person name="Raymond J."/>
            <person name="Chen M."/>
            <person name="Blankenship R.E."/>
            <person name="Touchman J.W."/>
        </authorList>
    </citation>
    <scope>NUCLEOTIDE SEQUENCE [LARGE SCALE GENOMIC DNA]</scope>
    <source>
        <strain evidence="3">ATCC 51547 / Ice1</strain>
    </source>
</reference>